<evidence type="ECO:0000313" key="2">
    <source>
        <dbReference type="Proteomes" id="UP000027997"/>
    </source>
</evidence>
<dbReference type="Proteomes" id="UP000027997">
    <property type="component" value="Unassembled WGS sequence"/>
</dbReference>
<proteinExistence type="predicted"/>
<sequence length="75" mass="8524">MQKAPIKSQGLKTRISIRTGSGFSPPLIISVSHTFNIHMIHQLTCHIIQAATNISPLEVINTCFLYNWKLLHLYH</sequence>
<name>A0A081KEV7_9GAMM</name>
<evidence type="ECO:0000313" key="1">
    <source>
        <dbReference type="EMBL" id="KEI72683.1"/>
    </source>
</evidence>
<dbReference type="AlphaFoldDB" id="A0A081KEV7"/>
<keyword evidence="2" id="KW-1185">Reference proteome</keyword>
<comment type="caution">
    <text evidence="1">The sequence shown here is derived from an EMBL/GenBank/DDBJ whole genome shotgun (WGS) entry which is preliminary data.</text>
</comment>
<organism evidence="1 2">
    <name type="scientific">Endozoicomonas elysicola</name>
    <dbReference type="NCBI Taxonomy" id="305900"/>
    <lineage>
        <taxon>Bacteria</taxon>
        <taxon>Pseudomonadati</taxon>
        <taxon>Pseudomonadota</taxon>
        <taxon>Gammaproteobacteria</taxon>
        <taxon>Oceanospirillales</taxon>
        <taxon>Endozoicomonadaceae</taxon>
        <taxon>Endozoicomonas</taxon>
    </lineage>
</organism>
<gene>
    <name evidence="1" type="ORF">GV64_19885</name>
</gene>
<reference evidence="1 2" key="1">
    <citation type="submission" date="2014-06" db="EMBL/GenBank/DDBJ databases">
        <title>Whole Genome Sequences of Three Symbiotic Endozoicomonas Bacteria.</title>
        <authorList>
            <person name="Neave M.J."/>
            <person name="Apprill A."/>
            <person name="Voolstra C.R."/>
        </authorList>
    </citation>
    <scope>NUCLEOTIDE SEQUENCE [LARGE SCALE GENOMIC DNA]</scope>
    <source>
        <strain evidence="1 2">DSM 22380</strain>
    </source>
</reference>
<dbReference type="EMBL" id="JOJP01000001">
    <property type="protein sequence ID" value="KEI72683.1"/>
    <property type="molecule type" value="Genomic_DNA"/>
</dbReference>
<accession>A0A081KEV7</accession>
<protein>
    <submittedName>
        <fullName evidence="1">Uncharacterized protein</fullName>
    </submittedName>
</protein>